<keyword evidence="3" id="KW-1185">Reference proteome</keyword>
<evidence type="ECO:0000313" key="3">
    <source>
        <dbReference type="Proteomes" id="UP000257109"/>
    </source>
</evidence>
<dbReference type="EMBL" id="QJKJ01007457">
    <property type="protein sequence ID" value="RDX83102.1"/>
    <property type="molecule type" value="Genomic_DNA"/>
</dbReference>
<proteinExistence type="predicted"/>
<accession>A0A371FXT2</accession>
<feature type="compositionally biased region" description="Basic and acidic residues" evidence="1">
    <location>
        <begin position="1"/>
        <end position="11"/>
    </location>
</feature>
<reference evidence="2" key="1">
    <citation type="submission" date="2018-05" db="EMBL/GenBank/DDBJ databases">
        <title>Draft genome of Mucuna pruriens seed.</title>
        <authorList>
            <person name="Nnadi N.E."/>
            <person name="Vos R."/>
            <person name="Hasami M.H."/>
            <person name="Devisetty U.K."/>
            <person name="Aguiy J.C."/>
        </authorList>
    </citation>
    <scope>NUCLEOTIDE SEQUENCE [LARGE SCALE GENOMIC DNA]</scope>
    <source>
        <strain evidence="2">JCA_2017</strain>
    </source>
</reference>
<comment type="caution">
    <text evidence="2">The sequence shown here is derived from an EMBL/GenBank/DDBJ whole genome shotgun (WGS) entry which is preliminary data.</text>
</comment>
<feature type="compositionally biased region" description="Low complexity" evidence="1">
    <location>
        <begin position="16"/>
        <end position="30"/>
    </location>
</feature>
<name>A0A371FXT2_MUCPR</name>
<evidence type="ECO:0000313" key="2">
    <source>
        <dbReference type="EMBL" id="RDX83102.1"/>
    </source>
</evidence>
<dbReference type="AlphaFoldDB" id="A0A371FXT2"/>
<dbReference type="Proteomes" id="UP000257109">
    <property type="component" value="Unassembled WGS sequence"/>
</dbReference>
<sequence length="426" mass="48021">MVLRENGKVESESSQEDTSSSSGGEFSSEGSHYEGNLLMPRRLMSSIVGEEESQREIIFHSRCLVLRKLCSFIVDGRSNVNVASLRLVEKLVFPTLPYPRPYKLQWLSEKGELVVDRLVSLAITLGSFKDMLEEYKWMFPKDMPYGLPPLRGIEHHIDLIVGGSLLNRPAYRANSEVSKEIQKKVEKLLEKGWENLSQPDQLLPRPNRLLNLVAQEEHCGPTEADPAKARFFPTEPSSAATILSISLTFQLLALAPLVVHSTLVLRLSWSRRSRLGTGKPEVIRVYFLFTFYISTQTPYVLAFPSKAESNPTLLHPFVFKSALSRDSVGYGSAESVSDLSLSRASRMLHYHAFHHKQNTFTYILTTTKSIPSLNLTSLSIVSRNNQPKMSLELSEKGQGFQQKVLQMYIENCYLAITLSDSKSVYV</sequence>
<evidence type="ECO:0000256" key="1">
    <source>
        <dbReference type="SAM" id="MobiDB-lite"/>
    </source>
</evidence>
<feature type="region of interest" description="Disordered" evidence="1">
    <location>
        <begin position="1"/>
        <end position="32"/>
    </location>
</feature>
<feature type="non-terminal residue" evidence="2">
    <location>
        <position position="1"/>
    </location>
</feature>
<organism evidence="2 3">
    <name type="scientific">Mucuna pruriens</name>
    <name type="common">Velvet bean</name>
    <name type="synonym">Dolichos pruriens</name>
    <dbReference type="NCBI Taxonomy" id="157652"/>
    <lineage>
        <taxon>Eukaryota</taxon>
        <taxon>Viridiplantae</taxon>
        <taxon>Streptophyta</taxon>
        <taxon>Embryophyta</taxon>
        <taxon>Tracheophyta</taxon>
        <taxon>Spermatophyta</taxon>
        <taxon>Magnoliopsida</taxon>
        <taxon>eudicotyledons</taxon>
        <taxon>Gunneridae</taxon>
        <taxon>Pentapetalae</taxon>
        <taxon>rosids</taxon>
        <taxon>fabids</taxon>
        <taxon>Fabales</taxon>
        <taxon>Fabaceae</taxon>
        <taxon>Papilionoideae</taxon>
        <taxon>50 kb inversion clade</taxon>
        <taxon>NPAAA clade</taxon>
        <taxon>indigoferoid/millettioid clade</taxon>
        <taxon>Phaseoleae</taxon>
        <taxon>Mucuna</taxon>
    </lineage>
</organism>
<dbReference type="PANTHER" id="PTHR35046:SF26">
    <property type="entry name" value="RNA-DIRECTED DNA POLYMERASE"/>
    <property type="match status" value="1"/>
</dbReference>
<gene>
    <name evidence="2" type="ORF">CR513_36018</name>
</gene>
<protein>
    <submittedName>
        <fullName evidence="2">Uncharacterized protein</fullName>
    </submittedName>
</protein>
<dbReference type="PANTHER" id="PTHR35046">
    <property type="entry name" value="ZINC KNUCKLE (CCHC-TYPE) FAMILY PROTEIN"/>
    <property type="match status" value="1"/>
</dbReference>